<organism evidence="1 2">
    <name type="scientific">Rhodocytophaga aerolata</name>
    <dbReference type="NCBI Taxonomy" id="455078"/>
    <lineage>
        <taxon>Bacteria</taxon>
        <taxon>Pseudomonadati</taxon>
        <taxon>Bacteroidota</taxon>
        <taxon>Cytophagia</taxon>
        <taxon>Cytophagales</taxon>
        <taxon>Rhodocytophagaceae</taxon>
        <taxon>Rhodocytophaga</taxon>
    </lineage>
</organism>
<proteinExistence type="predicted"/>
<accession>A0ABT8RF32</accession>
<protein>
    <submittedName>
        <fullName evidence="1">Uncharacterized protein</fullName>
    </submittedName>
</protein>
<comment type="caution">
    <text evidence="1">The sequence shown here is derived from an EMBL/GenBank/DDBJ whole genome shotgun (WGS) entry which is preliminary data.</text>
</comment>
<name>A0ABT8RF32_9BACT</name>
<gene>
    <name evidence="1" type="ORF">Q0590_30220</name>
</gene>
<dbReference type="RefSeq" id="WP_302041390.1">
    <property type="nucleotide sequence ID" value="NZ_JAUKPO010000033.1"/>
</dbReference>
<keyword evidence="2" id="KW-1185">Reference proteome</keyword>
<evidence type="ECO:0000313" key="2">
    <source>
        <dbReference type="Proteomes" id="UP001168528"/>
    </source>
</evidence>
<dbReference type="Proteomes" id="UP001168528">
    <property type="component" value="Unassembled WGS sequence"/>
</dbReference>
<sequence>MIQFVRSLFGLNGSTSNRKVIGSTTGFDPQEVNYIKDSNKRLNTLLDLQKKYKGTPHEAKLKLVLEKTKKIHWFLVSKKRVHELELFHIRNTDNFISTYALIIDVHQRHKENAFHALEVEAKVIEAKKPVVQAPLPQVESPANGTKGELFDIVEKVKQRNKQTSSVHALAVGTEIPRLAIPEVFINTVAKVFYQKENLPGKQVAYEISFVSTQQEKDAFQAYIAERIGMKDIYYVGNAIVKQPDSRSSALEETVPIFYLRNYLYALTMHDFRIFPVKIYRNNPYLSNAV</sequence>
<reference evidence="1" key="1">
    <citation type="submission" date="2023-07" db="EMBL/GenBank/DDBJ databases">
        <title>The genome sequence of Rhodocytophaga aerolata KACC 12507.</title>
        <authorList>
            <person name="Zhang X."/>
        </authorList>
    </citation>
    <scope>NUCLEOTIDE SEQUENCE</scope>
    <source>
        <strain evidence="1">KACC 12507</strain>
    </source>
</reference>
<evidence type="ECO:0000313" key="1">
    <source>
        <dbReference type="EMBL" id="MDO1450589.1"/>
    </source>
</evidence>
<dbReference type="EMBL" id="JAUKPO010000033">
    <property type="protein sequence ID" value="MDO1450589.1"/>
    <property type="molecule type" value="Genomic_DNA"/>
</dbReference>